<comment type="catalytic activity">
    <reaction evidence="1 8">
        <text>(S)-4-amino-5-oxopentanoate = 5-aminolevulinate</text>
        <dbReference type="Rhea" id="RHEA:14265"/>
        <dbReference type="ChEBI" id="CHEBI:57501"/>
        <dbReference type="ChEBI" id="CHEBI:356416"/>
        <dbReference type="EC" id="5.4.3.8"/>
    </reaction>
</comment>
<name>A0A926EHW2_9FIRM</name>
<dbReference type="AlphaFoldDB" id="A0A926EHW2"/>
<dbReference type="Gene3D" id="3.90.1150.10">
    <property type="entry name" value="Aspartate Aminotransferase, domain 1"/>
    <property type="match status" value="1"/>
</dbReference>
<comment type="caution">
    <text evidence="9">The sequence shown here is derived from an EMBL/GenBank/DDBJ whole genome shotgun (WGS) entry which is preliminary data.</text>
</comment>
<dbReference type="InterPro" id="IPR049704">
    <property type="entry name" value="Aminotrans_3_PPA_site"/>
</dbReference>
<dbReference type="Gene3D" id="3.40.640.10">
    <property type="entry name" value="Type I PLP-dependent aspartate aminotransferase-like (Major domain)"/>
    <property type="match status" value="1"/>
</dbReference>
<dbReference type="PANTHER" id="PTHR43713:SF3">
    <property type="entry name" value="GLUTAMATE-1-SEMIALDEHYDE 2,1-AMINOMUTASE 1, CHLOROPLASTIC-RELATED"/>
    <property type="match status" value="1"/>
</dbReference>
<comment type="subunit">
    <text evidence="8">Homodimer.</text>
</comment>
<comment type="similarity">
    <text evidence="4 8">Belongs to the class-III pyridoxal-phosphate-dependent aminotransferase family. HemL subfamily.</text>
</comment>
<evidence type="ECO:0000256" key="6">
    <source>
        <dbReference type="ARBA" id="ARBA00023235"/>
    </source>
</evidence>
<feature type="modified residue" description="N6-(pyridoxal phosphate)lysine" evidence="8">
    <location>
        <position position="267"/>
    </location>
</feature>
<protein>
    <recommendedName>
        <fullName evidence="8">Glutamate-1-semialdehyde 2,1-aminomutase</fullName>
        <shortName evidence="8">GSA</shortName>
        <ecNumber evidence="8">5.4.3.8</ecNumber>
    </recommendedName>
    <alternativeName>
        <fullName evidence="8">Glutamate-1-semialdehyde aminotransferase</fullName>
        <shortName evidence="8">GSA-AT</shortName>
    </alternativeName>
</protein>
<dbReference type="RefSeq" id="WP_177671431.1">
    <property type="nucleotide sequence ID" value="NZ_JACRSY010000003.1"/>
</dbReference>
<evidence type="ECO:0000313" key="10">
    <source>
        <dbReference type="Proteomes" id="UP000655830"/>
    </source>
</evidence>
<keyword evidence="5 8" id="KW-0663">Pyridoxal phosphate</keyword>
<sequence length="430" mass="47300">MEHKRSQAIYEEAVKYIPGGVNSPVRAFKSVGIDPIFIDRAHGSHIWDVDGNEYIDFICSWGPLILGHSNERITEGISEMIAKGTSYGVPTQIEVEMAKLIVEAYKGVDQVRMVNSGTEATMSALRVARGYTGRNKILKFEGCYHGHSDALLVKSGSGTITYGVPTSPGVPADVVKHTLVTPYNDIEALEEIFKTQGEEIAAVIVEPIGGNMGVVPAKKDFLLALREITKKYGTVLIFDEVITGFRIAYGSSREYFDIEPDMVCFGKIIGGGLPVGAYAGRKEIMDMVSPVGPVYQAGTLSGNPLAMYIGKKQLEVLRDNPQIYKELEEKAIYLETGIKAHLKELGLNYHVARAGSLVCLFFTDQVVRNYQDAMTCDIERFNKYFKALLEEGVLIGPAQFEAMFLSTAHTKEDLDKALEAMGKALRIAHQ</sequence>
<proteinExistence type="inferred from homology"/>
<evidence type="ECO:0000256" key="1">
    <source>
        <dbReference type="ARBA" id="ARBA00001579"/>
    </source>
</evidence>
<evidence type="ECO:0000256" key="2">
    <source>
        <dbReference type="ARBA" id="ARBA00001933"/>
    </source>
</evidence>
<gene>
    <name evidence="8 9" type="primary">hemL</name>
    <name evidence="9" type="ORF">H8718_03025</name>
</gene>
<comment type="cofactor">
    <cofactor evidence="2 8">
        <name>pyridoxal 5'-phosphate</name>
        <dbReference type="ChEBI" id="CHEBI:597326"/>
    </cofactor>
</comment>
<comment type="subcellular location">
    <subcellularLocation>
        <location evidence="8">Cytoplasm</location>
    </subcellularLocation>
</comment>
<keyword evidence="7 8" id="KW-0627">Porphyrin biosynthesis</keyword>
<reference evidence="9" key="1">
    <citation type="submission" date="2020-08" db="EMBL/GenBank/DDBJ databases">
        <title>Genome public.</title>
        <authorList>
            <person name="Liu C."/>
            <person name="Sun Q."/>
        </authorList>
    </citation>
    <scope>NUCLEOTIDE SEQUENCE</scope>
    <source>
        <strain evidence="9">NSJ-12</strain>
    </source>
</reference>
<dbReference type="EMBL" id="JACRSY010000003">
    <property type="protein sequence ID" value="MBC8578507.1"/>
    <property type="molecule type" value="Genomic_DNA"/>
</dbReference>
<dbReference type="PROSITE" id="PS00600">
    <property type="entry name" value="AA_TRANSFER_CLASS_3"/>
    <property type="match status" value="1"/>
</dbReference>
<dbReference type="HAMAP" id="MF_00375">
    <property type="entry name" value="HemL_aminotrans_3"/>
    <property type="match status" value="1"/>
</dbReference>
<comment type="pathway">
    <text evidence="3">Porphyrin-containing compound metabolism; protoporphyrin-IX biosynthesis; 5-aminolevulinate from L-glutamyl-tRNA(Glu): step 2/2.</text>
</comment>
<dbReference type="GO" id="GO:0006782">
    <property type="term" value="P:protoporphyrinogen IX biosynthetic process"/>
    <property type="evidence" value="ECO:0007669"/>
    <property type="project" value="UniProtKB-UniRule"/>
</dbReference>
<dbReference type="NCBIfam" id="TIGR00713">
    <property type="entry name" value="hemL"/>
    <property type="match status" value="1"/>
</dbReference>
<keyword evidence="6 8" id="KW-0413">Isomerase</keyword>
<evidence type="ECO:0000256" key="3">
    <source>
        <dbReference type="ARBA" id="ARBA00004819"/>
    </source>
</evidence>
<dbReference type="GO" id="GO:0005737">
    <property type="term" value="C:cytoplasm"/>
    <property type="evidence" value="ECO:0007669"/>
    <property type="project" value="UniProtKB-SubCell"/>
</dbReference>
<evidence type="ECO:0000256" key="5">
    <source>
        <dbReference type="ARBA" id="ARBA00022898"/>
    </source>
</evidence>
<dbReference type="SUPFAM" id="SSF53383">
    <property type="entry name" value="PLP-dependent transferases"/>
    <property type="match status" value="1"/>
</dbReference>
<evidence type="ECO:0000256" key="8">
    <source>
        <dbReference type="HAMAP-Rule" id="MF_00375"/>
    </source>
</evidence>
<keyword evidence="10" id="KW-1185">Reference proteome</keyword>
<dbReference type="InterPro" id="IPR015422">
    <property type="entry name" value="PyrdxlP-dep_Trfase_small"/>
</dbReference>
<dbReference type="Pfam" id="PF00202">
    <property type="entry name" value="Aminotran_3"/>
    <property type="match status" value="1"/>
</dbReference>
<organism evidence="9 10">
    <name type="scientific">Zhenhengia yiwuensis</name>
    <dbReference type="NCBI Taxonomy" id="2763666"/>
    <lineage>
        <taxon>Bacteria</taxon>
        <taxon>Bacillati</taxon>
        <taxon>Bacillota</taxon>
        <taxon>Clostridia</taxon>
        <taxon>Lachnospirales</taxon>
        <taxon>Lachnospiraceae</taxon>
        <taxon>Zhenhengia</taxon>
    </lineage>
</organism>
<evidence type="ECO:0000313" key="9">
    <source>
        <dbReference type="EMBL" id="MBC8578507.1"/>
    </source>
</evidence>
<keyword evidence="8" id="KW-0963">Cytoplasm</keyword>
<dbReference type="NCBIfam" id="NF000818">
    <property type="entry name" value="PRK00062.1"/>
    <property type="match status" value="1"/>
</dbReference>
<dbReference type="GO" id="GO:0030170">
    <property type="term" value="F:pyridoxal phosphate binding"/>
    <property type="evidence" value="ECO:0007669"/>
    <property type="project" value="InterPro"/>
</dbReference>
<dbReference type="Proteomes" id="UP000655830">
    <property type="component" value="Unassembled WGS sequence"/>
</dbReference>
<dbReference type="FunFam" id="3.40.640.10:FF:000021">
    <property type="entry name" value="Glutamate-1-semialdehyde 2,1-aminomutase"/>
    <property type="match status" value="1"/>
</dbReference>
<evidence type="ECO:0000256" key="7">
    <source>
        <dbReference type="ARBA" id="ARBA00023244"/>
    </source>
</evidence>
<dbReference type="CDD" id="cd00610">
    <property type="entry name" value="OAT_like"/>
    <property type="match status" value="1"/>
</dbReference>
<dbReference type="PANTHER" id="PTHR43713">
    <property type="entry name" value="GLUTAMATE-1-SEMIALDEHYDE 2,1-AMINOMUTASE"/>
    <property type="match status" value="1"/>
</dbReference>
<evidence type="ECO:0000256" key="4">
    <source>
        <dbReference type="ARBA" id="ARBA00008981"/>
    </source>
</evidence>
<dbReference type="GO" id="GO:0042286">
    <property type="term" value="F:glutamate-1-semialdehyde 2,1-aminomutase activity"/>
    <property type="evidence" value="ECO:0007669"/>
    <property type="project" value="UniProtKB-UniRule"/>
</dbReference>
<dbReference type="EC" id="5.4.3.8" evidence="8"/>
<dbReference type="InterPro" id="IPR015424">
    <property type="entry name" value="PyrdxlP-dep_Trfase"/>
</dbReference>
<accession>A0A926EHW2</accession>
<dbReference type="InterPro" id="IPR004639">
    <property type="entry name" value="4pyrrol_synth_GluAld_NH2Trfase"/>
</dbReference>
<dbReference type="InterPro" id="IPR015421">
    <property type="entry name" value="PyrdxlP-dep_Trfase_major"/>
</dbReference>
<dbReference type="InterPro" id="IPR005814">
    <property type="entry name" value="Aminotrans_3"/>
</dbReference>
<dbReference type="GO" id="GO:0008483">
    <property type="term" value="F:transaminase activity"/>
    <property type="evidence" value="ECO:0007669"/>
    <property type="project" value="InterPro"/>
</dbReference>